<sequence length="65" mass="7889">MWCTVTCNGELQSVSSKIVFLHWYFEKFCIFWSIDRYFFRILPKIIKIFGSTLELYTSSLDFFEL</sequence>
<dbReference type="Proteomes" id="UP000580250">
    <property type="component" value="Unassembled WGS sequence"/>
</dbReference>
<dbReference type="EMBL" id="CAJEWN010001286">
    <property type="protein sequence ID" value="CAD2196185.1"/>
    <property type="molecule type" value="Genomic_DNA"/>
</dbReference>
<name>A0A6V7XAI3_MELEN</name>
<gene>
    <name evidence="1" type="ORF">MENT_LOCUS49336</name>
</gene>
<organism evidence="1 2">
    <name type="scientific">Meloidogyne enterolobii</name>
    <name type="common">Root-knot nematode worm</name>
    <name type="synonym">Meloidogyne mayaguensis</name>
    <dbReference type="NCBI Taxonomy" id="390850"/>
    <lineage>
        <taxon>Eukaryota</taxon>
        <taxon>Metazoa</taxon>
        <taxon>Ecdysozoa</taxon>
        <taxon>Nematoda</taxon>
        <taxon>Chromadorea</taxon>
        <taxon>Rhabditida</taxon>
        <taxon>Tylenchina</taxon>
        <taxon>Tylenchomorpha</taxon>
        <taxon>Tylenchoidea</taxon>
        <taxon>Meloidogynidae</taxon>
        <taxon>Meloidogyninae</taxon>
        <taxon>Meloidogyne</taxon>
    </lineage>
</organism>
<reference evidence="1 2" key="1">
    <citation type="submission" date="2020-08" db="EMBL/GenBank/DDBJ databases">
        <authorList>
            <person name="Koutsovoulos G."/>
            <person name="Danchin GJ E."/>
        </authorList>
    </citation>
    <scope>NUCLEOTIDE SEQUENCE [LARGE SCALE GENOMIC DNA]</scope>
</reference>
<protein>
    <submittedName>
        <fullName evidence="1">Uncharacterized protein</fullName>
    </submittedName>
</protein>
<accession>A0A6V7XAI3</accession>
<comment type="caution">
    <text evidence="1">The sequence shown here is derived from an EMBL/GenBank/DDBJ whole genome shotgun (WGS) entry which is preliminary data.</text>
</comment>
<dbReference type="AlphaFoldDB" id="A0A6V7XAI3"/>
<evidence type="ECO:0000313" key="2">
    <source>
        <dbReference type="Proteomes" id="UP000580250"/>
    </source>
</evidence>
<evidence type="ECO:0000313" key="1">
    <source>
        <dbReference type="EMBL" id="CAD2196185.1"/>
    </source>
</evidence>
<proteinExistence type="predicted"/>